<evidence type="ECO:0000256" key="2">
    <source>
        <dbReference type="SAM" id="SignalP"/>
    </source>
</evidence>
<dbReference type="Proteomes" id="UP000515663">
    <property type="component" value="Chromosome"/>
</dbReference>
<feature type="chain" id="PRO_5028114337" evidence="2">
    <location>
        <begin position="34"/>
        <end position="64"/>
    </location>
</feature>
<name>A0A7D7LVY9_9ACTN</name>
<reference evidence="4" key="1">
    <citation type="submission" date="2020-07" db="EMBL/GenBank/DDBJ databases">
        <title>novel species isolated from the respiratory tract of Marmot.</title>
        <authorList>
            <person name="Zhang G."/>
        </authorList>
    </citation>
    <scope>NUCLEOTIDE SEQUENCE [LARGE SCALE GENOMIC DNA]</scope>
    <source>
        <strain evidence="4">686</strain>
    </source>
</reference>
<dbReference type="KEGG" id="gji:H1R19_20860"/>
<dbReference type="EMBL" id="CP059491">
    <property type="protein sequence ID" value="QMT01259.1"/>
    <property type="molecule type" value="Genomic_DNA"/>
</dbReference>
<keyword evidence="1" id="KW-0812">Transmembrane</keyword>
<sequence length="64" mass="6266">MKTSIVKRRLAVGVAAVGAACTLGLATAPTASAAPQQVQPVQAVGSLAICFGVPIGPVSFSICI</sequence>
<protein>
    <submittedName>
        <fullName evidence="3">Uncharacterized protein</fullName>
    </submittedName>
</protein>
<keyword evidence="1" id="KW-1133">Transmembrane helix</keyword>
<evidence type="ECO:0000313" key="3">
    <source>
        <dbReference type="EMBL" id="QMT01259.1"/>
    </source>
</evidence>
<dbReference type="InterPro" id="IPR006311">
    <property type="entry name" value="TAT_signal"/>
</dbReference>
<feature type="transmembrane region" description="Helical" evidence="1">
    <location>
        <begin position="43"/>
        <end position="63"/>
    </location>
</feature>
<keyword evidence="1" id="KW-0472">Membrane</keyword>
<dbReference type="AlphaFoldDB" id="A0A7D7LVY9"/>
<proteinExistence type="predicted"/>
<evidence type="ECO:0000256" key="1">
    <source>
        <dbReference type="SAM" id="Phobius"/>
    </source>
</evidence>
<feature type="signal peptide" evidence="2">
    <location>
        <begin position="1"/>
        <end position="33"/>
    </location>
</feature>
<organism evidence="3 4">
    <name type="scientific">Gordonia jinghuaiqii</name>
    <dbReference type="NCBI Taxonomy" id="2758710"/>
    <lineage>
        <taxon>Bacteria</taxon>
        <taxon>Bacillati</taxon>
        <taxon>Actinomycetota</taxon>
        <taxon>Actinomycetes</taxon>
        <taxon>Mycobacteriales</taxon>
        <taxon>Gordoniaceae</taxon>
        <taxon>Gordonia</taxon>
    </lineage>
</organism>
<keyword evidence="2" id="KW-0732">Signal</keyword>
<keyword evidence="4" id="KW-1185">Reference proteome</keyword>
<dbReference type="PROSITE" id="PS51318">
    <property type="entry name" value="TAT"/>
    <property type="match status" value="1"/>
</dbReference>
<evidence type="ECO:0000313" key="4">
    <source>
        <dbReference type="Proteomes" id="UP000515663"/>
    </source>
</evidence>
<dbReference type="PROSITE" id="PS51257">
    <property type="entry name" value="PROKAR_LIPOPROTEIN"/>
    <property type="match status" value="1"/>
</dbReference>
<dbReference type="RefSeq" id="WP_219850054.1">
    <property type="nucleotide sequence ID" value="NZ_CP059491.1"/>
</dbReference>
<gene>
    <name evidence="3" type="ORF">H1R19_20860</name>
</gene>
<accession>A0A7D7LVY9</accession>